<dbReference type="InterPro" id="IPR049046">
    <property type="entry name" value="Beta-AFase-like_GH127_middle"/>
</dbReference>
<evidence type="ECO:0000313" key="3">
    <source>
        <dbReference type="EMBL" id="PKQ61349.1"/>
    </source>
</evidence>
<evidence type="ECO:0008006" key="5">
    <source>
        <dbReference type="Google" id="ProtNLM"/>
    </source>
</evidence>
<dbReference type="EMBL" id="MVDD01000015">
    <property type="protein sequence ID" value="PKQ61349.1"/>
    <property type="molecule type" value="Genomic_DNA"/>
</dbReference>
<dbReference type="InterPro" id="IPR008928">
    <property type="entry name" value="6-hairpin_glycosidase_sf"/>
</dbReference>
<organism evidence="3 4">
    <name type="scientific">Labilibaculum filiforme</name>
    <dbReference type="NCBI Taxonomy" id="1940526"/>
    <lineage>
        <taxon>Bacteria</taxon>
        <taxon>Pseudomonadati</taxon>
        <taxon>Bacteroidota</taxon>
        <taxon>Bacteroidia</taxon>
        <taxon>Marinilabiliales</taxon>
        <taxon>Marinifilaceae</taxon>
        <taxon>Labilibaculum</taxon>
    </lineage>
</organism>
<dbReference type="RefSeq" id="WP_180335755.1">
    <property type="nucleotide sequence ID" value="NZ_MVDD01000015.1"/>
</dbReference>
<dbReference type="SUPFAM" id="SSF48208">
    <property type="entry name" value="Six-hairpin glycosidases"/>
    <property type="match status" value="1"/>
</dbReference>
<dbReference type="InterPro" id="IPR049174">
    <property type="entry name" value="Beta-AFase-like"/>
</dbReference>
<evidence type="ECO:0000259" key="1">
    <source>
        <dbReference type="Pfam" id="PF07944"/>
    </source>
</evidence>
<dbReference type="PANTHER" id="PTHR43465:SF2">
    <property type="entry name" value="DUF1680 DOMAIN PROTEIN (AFU_ORTHOLOGUE AFUA_1G08910)"/>
    <property type="match status" value="1"/>
</dbReference>
<feature type="domain" description="Non-reducing end beta-L-arabinofuranosidase-like GH127 catalytic" evidence="1">
    <location>
        <begin position="137"/>
        <end position="419"/>
    </location>
</feature>
<dbReference type="Pfam" id="PF20736">
    <property type="entry name" value="Glyco_hydro127M"/>
    <property type="match status" value="1"/>
</dbReference>
<dbReference type="Proteomes" id="UP000233535">
    <property type="component" value="Unassembled WGS sequence"/>
</dbReference>
<dbReference type="AlphaFoldDB" id="A0A2N3HTH8"/>
<reference evidence="3 4" key="1">
    <citation type="journal article" date="2017" name="Front. Microbiol.">
        <title>Labilibaculum manganireducens gen. nov., sp. nov. and Labilibaculum filiforme sp. nov., Novel Bacteroidetes Isolated from Subsurface Sediments of the Baltic Sea.</title>
        <authorList>
            <person name="Vandieken V."/>
            <person name="Marshall I.P."/>
            <person name="Niemann H."/>
            <person name="Engelen B."/>
            <person name="Cypionka H."/>
        </authorList>
    </citation>
    <scope>NUCLEOTIDE SEQUENCE [LARGE SCALE GENOMIC DNA]</scope>
    <source>
        <strain evidence="3 4">59.16B</strain>
    </source>
</reference>
<protein>
    <recommendedName>
        <fullName evidence="5">Glycosyl hydrolase</fullName>
    </recommendedName>
</protein>
<feature type="domain" description="Non-reducing end beta-L-arabinofuranosidase-like GH127 middle" evidence="2">
    <location>
        <begin position="434"/>
        <end position="524"/>
    </location>
</feature>
<gene>
    <name evidence="3" type="ORF">BZG02_16290</name>
</gene>
<dbReference type="InterPro" id="IPR012878">
    <property type="entry name" value="Beta-AFase-like_GH127_cat"/>
</dbReference>
<accession>A0A2N3HTH8</accession>
<comment type="caution">
    <text evidence="3">The sequence shown here is derived from an EMBL/GenBank/DDBJ whole genome shotgun (WGS) entry which is preliminary data.</text>
</comment>
<keyword evidence="4" id="KW-1185">Reference proteome</keyword>
<proteinExistence type="predicted"/>
<name>A0A2N3HTH8_9BACT</name>
<dbReference type="GO" id="GO:0005975">
    <property type="term" value="P:carbohydrate metabolic process"/>
    <property type="evidence" value="ECO:0007669"/>
    <property type="project" value="InterPro"/>
</dbReference>
<dbReference type="PANTHER" id="PTHR43465">
    <property type="entry name" value="DUF1680 DOMAIN PROTEIN (AFU_ORTHOLOGUE AFUA_1G08910)"/>
    <property type="match status" value="1"/>
</dbReference>
<dbReference type="Pfam" id="PF07944">
    <property type="entry name" value="Beta-AFase-like_GH127_cat"/>
    <property type="match status" value="1"/>
</dbReference>
<evidence type="ECO:0000313" key="4">
    <source>
        <dbReference type="Proteomes" id="UP000233535"/>
    </source>
</evidence>
<sequence length="669" mass="76419">MKHLFLKLGVLTMLMVLLFSRPIFSQSISRTDLPSSQFIAQGWVQEFLHRQELGLTGHPEESGWPFNTKLWTEEMDVKDDEFQYWRSPWWPYEHTGYYLDGALRTAYAINSTFLMDKVDANINYVLSHADAEGRLHAGTIGVEHEWWPMVVFMRLLFEKYDATKNPELLKVIEKHYKVTYRLEESFRVPKTSGFYVRSVLHVEHLCELYRITGDDFYLNVAEKLYAGFQKQAETMGVENQMFQFSAKGMAEEIKSTGHGVTYHEFLKLPAILFKYTGKEEYKKAIYGAVNQLETNHELADGLASCSEPFAGKGPEKAHELCNTIDYNWSLGFALLATRDVYFADKMEKNLYNAGFSAVTSDFKAHQYFSAPNLVMSTGMSSEFDDECDWGFGSKGRLSYKPGHDTQCCSGNVHRMFPTFISRACMTAGNRVDLVFYLPSTINIPLEKGLFSFTQKTNYPFEHKVDLEVNSAPSQKVDFGFRIPSWSDSYCISLNGEKIHEGTEKAIFKSISRKFKRGDHIKITFSTSPKIDDRGNGVAVNYGPLVFSQPIKAKTRLITSDFAKKCSAEFPAYEIYPLELHDWAVALSKNITPSDLEVVRTGNKGYPWDYGNSPIKLKVVAKTVTNWELIRWQSLSPFPNKIETDKDIKLELEPMGGTLLRISEFPKGNF</sequence>
<evidence type="ECO:0000259" key="2">
    <source>
        <dbReference type="Pfam" id="PF20736"/>
    </source>
</evidence>